<comment type="caution">
    <text evidence="3">The sequence shown here is derived from an EMBL/GenBank/DDBJ whole genome shotgun (WGS) entry which is preliminary data.</text>
</comment>
<dbReference type="PANTHER" id="PTHR13371:SF3">
    <property type="entry name" value="TOG DOMAIN-CONTAINING PROTEIN"/>
    <property type="match status" value="1"/>
</dbReference>
<dbReference type="InterPro" id="IPR016024">
    <property type="entry name" value="ARM-type_fold"/>
</dbReference>
<proteinExistence type="predicted"/>
<dbReference type="InterPro" id="IPR008979">
    <property type="entry name" value="Galactose-bd-like_sf"/>
</dbReference>
<keyword evidence="4" id="KW-1185">Reference proteome</keyword>
<dbReference type="SUPFAM" id="SSF48371">
    <property type="entry name" value="ARM repeat"/>
    <property type="match status" value="1"/>
</dbReference>
<evidence type="ECO:0000313" key="3">
    <source>
        <dbReference type="EMBL" id="KAK7197283.1"/>
    </source>
</evidence>
<evidence type="ECO:0000259" key="2">
    <source>
        <dbReference type="Pfam" id="PF21038"/>
    </source>
</evidence>
<feature type="compositionally biased region" description="Low complexity" evidence="1">
    <location>
        <begin position="387"/>
        <end position="399"/>
    </location>
</feature>
<dbReference type="Pfam" id="PF21040">
    <property type="entry name" value="CEP104-like_TOG"/>
    <property type="match status" value="1"/>
</dbReference>
<gene>
    <name evidence="3" type="ORF">NESM_000675000</name>
</gene>
<feature type="region of interest" description="Disordered" evidence="1">
    <location>
        <begin position="176"/>
        <end position="256"/>
    </location>
</feature>
<dbReference type="AlphaFoldDB" id="A0AAW0EWZ1"/>
<dbReference type="GO" id="GO:0005929">
    <property type="term" value="C:cilium"/>
    <property type="evidence" value="ECO:0007669"/>
    <property type="project" value="TreeGrafter"/>
</dbReference>
<dbReference type="Gene3D" id="1.25.10.10">
    <property type="entry name" value="Leucine-rich Repeat Variant"/>
    <property type="match status" value="1"/>
</dbReference>
<dbReference type="Pfam" id="PF21038">
    <property type="entry name" value="CEP104_N"/>
    <property type="match status" value="1"/>
</dbReference>
<dbReference type="InterPro" id="IPR052607">
    <property type="entry name" value="CEP104-like"/>
</dbReference>
<name>A0AAW0EWZ1_9TRYP</name>
<dbReference type="PANTHER" id="PTHR13371">
    <property type="entry name" value="GLYCINE-, GLUTAMATE-, THIENYLCYCLOHEXYLPIPERIDINE-BINDING PROTEIN"/>
    <property type="match status" value="1"/>
</dbReference>
<feature type="domain" description="Centrosomal protein CEP104 N-terminal" evidence="2">
    <location>
        <begin position="40"/>
        <end position="163"/>
    </location>
</feature>
<accession>A0AAW0EWZ1</accession>
<dbReference type="InterPro" id="IPR011989">
    <property type="entry name" value="ARM-like"/>
</dbReference>
<sequence>MSVALPYDVLFCTSEDPQHAVSQLGGCAGEVKPGSPVPVGWQSARHGKTPQTLVIRFHGNVWLQQLRILSHEAKIATKVEVRVAKLTEDDDWENPPSFRHVRFAKLGSVDFNSNEQSHFKSKERKTVHLKTEAYFLKLLFDRPFINAFNTGHQVGIYSLECSGYLIEPIACHADELPSPGQPSRRGSTALSPAKSPAREKQPSATPPALVSPDSHRGKRPSRAEAADARPAPLAASTPPPPHSSFSAGGAPSHTAPSGAFRSVRILEFEDFFLRRSEELVSLKAEAVALEDYHVAAECRDKLALLNKCAKEMYELEQDKVQAIIDEQFEVAQQVKVRMNAMVERLFALTALPGAAAPSSSRSADAAAAAAAANAASGVGADTRSRSRSPSQSPGSVSGREGAAAPESVESEAIEPNAEAEVVLSADTLAPHERAVAHAILSCAGSEERASVTLTHPGFDLQPLIAAVGVFTVACLLSRRFKLREAALVVLTEHMDMFQAPAQVVEDALLRFLDLNAYGLQDSIPNVVFAACTFVRMCLADASKCISGVLSPLVALLPRLITRCSDNLQRIRDEALTTLTLYVRTPSVPPSSILPITLMEPTDKERRNLPLSNAKAQLARLSLFQLLVESSRLHVDSAGVSSEQVLHKLLLPTVNHPNPEVRDLAVSVLGKLVADRQLVVRDKELAKITNPGIRDSIASKR</sequence>
<evidence type="ECO:0000256" key="1">
    <source>
        <dbReference type="SAM" id="MobiDB-lite"/>
    </source>
</evidence>
<dbReference type="EMBL" id="JAECZO010000100">
    <property type="protein sequence ID" value="KAK7197283.1"/>
    <property type="molecule type" value="Genomic_DNA"/>
</dbReference>
<dbReference type="InterPro" id="IPR048739">
    <property type="entry name" value="CEP104_N"/>
</dbReference>
<protein>
    <recommendedName>
        <fullName evidence="2">Centrosomal protein CEP104 N-terminal domain-containing protein</fullName>
    </recommendedName>
</protein>
<dbReference type="Proteomes" id="UP001430356">
    <property type="component" value="Unassembled WGS sequence"/>
</dbReference>
<evidence type="ECO:0000313" key="4">
    <source>
        <dbReference type="Proteomes" id="UP001430356"/>
    </source>
</evidence>
<reference evidence="3 4" key="1">
    <citation type="journal article" date="2021" name="MBio">
        <title>A New Model Trypanosomatid, Novymonas esmeraldas: Genomic Perception of Its 'Candidatus Pandoraea novymonadis' Endosymbiont.</title>
        <authorList>
            <person name="Zakharova A."/>
            <person name="Saura A."/>
            <person name="Butenko A."/>
            <person name="Podesvova L."/>
            <person name="Warmusova S."/>
            <person name="Kostygov A.Y."/>
            <person name="Nenarokova A."/>
            <person name="Lukes J."/>
            <person name="Opperdoes F.R."/>
            <person name="Yurchenko V."/>
        </authorList>
    </citation>
    <scope>NUCLEOTIDE SEQUENCE [LARGE SCALE GENOMIC DNA]</scope>
    <source>
        <strain evidence="3 4">E262AT.01</strain>
    </source>
</reference>
<organism evidence="3 4">
    <name type="scientific">Novymonas esmeraldas</name>
    <dbReference type="NCBI Taxonomy" id="1808958"/>
    <lineage>
        <taxon>Eukaryota</taxon>
        <taxon>Discoba</taxon>
        <taxon>Euglenozoa</taxon>
        <taxon>Kinetoplastea</taxon>
        <taxon>Metakinetoplastina</taxon>
        <taxon>Trypanosomatida</taxon>
        <taxon>Trypanosomatidae</taxon>
        <taxon>Novymonas</taxon>
    </lineage>
</organism>
<feature type="region of interest" description="Disordered" evidence="1">
    <location>
        <begin position="377"/>
        <end position="412"/>
    </location>
</feature>
<dbReference type="SUPFAM" id="SSF49785">
    <property type="entry name" value="Galactose-binding domain-like"/>
    <property type="match status" value="1"/>
</dbReference>